<evidence type="ECO:0000313" key="2">
    <source>
        <dbReference type="Proteomes" id="UP001187192"/>
    </source>
</evidence>
<dbReference type="AlphaFoldDB" id="A0AA88AU67"/>
<comment type="caution">
    <text evidence="1">The sequence shown here is derived from an EMBL/GenBank/DDBJ whole genome shotgun (WGS) entry which is preliminary data.</text>
</comment>
<accession>A0AA88AU67</accession>
<name>A0AA88AU67_FICCA</name>
<proteinExistence type="predicted"/>
<protein>
    <submittedName>
        <fullName evidence="1">Uncharacterized protein</fullName>
    </submittedName>
</protein>
<organism evidence="1 2">
    <name type="scientific">Ficus carica</name>
    <name type="common">Common fig</name>
    <dbReference type="NCBI Taxonomy" id="3494"/>
    <lineage>
        <taxon>Eukaryota</taxon>
        <taxon>Viridiplantae</taxon>
        <taxon>Streptophyta</taxon>
        <taxon>Embryophyta</taxon>
        <taxon>Tracheophyta</taxon>
        <taxon>Spermatophyta</taxon>
        <taxon>Magnoliopsida</taxon>
        <taxon>eudicotyledons</taxon>
        <taxon>Gunneridae</taxon>
        <taxon>Pentapetalae</taxon>
        <taxon>rosids</taxon>
        <taxon>fabids</taxon>
        <taxon>Rosales</taxon>
        <taxon>Moraceae</taxon>
        <taxon>Ficeae</taxon>
        <taxon>Ficus</taxon>
    </lineage>
</organism>
<sequence length="96" mass="11045">MCEISSLQSLWQHDGRSTNLTMRESDLIIVQRFPRIDACHPQVSPLARAVCLGNYDGFDVNRFFSNWFLDLPKIAMSAVLECREIARLRQILPHQG</sequence>
<keyword evidence="2" id="KW-1185">Reference proteome</keyword>
<gene>
    <name evidence="1" type="ORF">TIFTF001_020583</name>
</gene>
<dbReference type="EMBL" id="BTGU01000037">
    <property type="protein sequence ID" value="GMN51421.1"/>
    <property type="molecule type" value="Genomic_DNA"/>
</dbReference>
<evidence type="ECO:0000313" key="1">
    <source>
        <dbReference type="EMBL" id="GMN51421.1"/>
    </source>
</evidence>
<reference evidence="1" key="1">
    <citation type="submission" date="2023-07" db="EMBL/GenBank/DDBJ databases">
        <title>draft genome sequence of fig (Ficus carica).</title>
        <authorList>
            <person name="Takahashi T."/>
            <person name="Nishimura K."/>
        </authorList>
    </citation>
    <scope>NUCLEOTIDE SEQUENCE</scope>
</reference>
<dbReference type="Proteomes" id="UP001187192">
    <property type="component" value="Unassembled WGS sequence"/>
</dbReference>